<evidence type="ECO:0000256" key="8">
    <source>
        <dbReference type="ARBA" id="ARBA00023209"/>
    </source>
</evidence>
<dbReference type="SMART" id="SM01207">
    <property type="entry name" value="G3P_acyltransf"/>
    <property type="match status" value="1"/>
</dbReference>
<evidence type="ECO:0000256" key="9">
    <source>
        <dbReference type="ARBA" id="ARBA00023264"/>
    </source>
</evidence>
<keyword evidence="9" id="KW-1208">Phospholipid metabolism</keyword>
<evidence type="ECO:0000313" key="12">
    <source>
        <dbReference type="EMBL" id="GGA46367.1"/>
    </source>
</evidence>
<evidence type="ECO:0000256" key="10">
    <source>
        <dbReference type="SAM" id="MobiDB-lite"/>
    </source>
</evidence>
<dbReference type="PANTHER" id="PTHR30309:SF1">
    <property type="entry name" value="GLYCEROL-3-PHOSPHATE ACYLTRANSFERASE 1"/>
    <property type="match status" value="1"/>
</dbReference>
<feature type="transmembrane region" description="Helical" evidence="11">
    <location>
        <begin position="110"/>
        <end position="139"/>
    </location>
</feature>
<dbReference type="EMBL" id="BMHF01000014">
    <property type="protein sequence ID" value="GGA46367.1"/>
    <property type="molecule type" value="Genomic_DNA"/>
</dbReference>
<evidence type="ECO:0000313" key="13">
    <source>
        <dbReference type="Proteomes" id="UP000609323"/>
    </source>
</evidence>
<keyword evidence="13" id="KW-1185">Reference proteome</keyword>
<dbReference type="Proteomes" id="UP000609323">
    <property type="component" value="Unassembled WGS sequence"/>
</dbReference>
<proteinExistence type="predicted"/>
<feature type="transmembrane region" description="Helical" evidence="11">
    <location>
        <begin position="43"/>
        <end position="64"/>
    </location>
</feature>
<keyword evidence="1" id="KW-1003">Cell membrane</keyword>
<name>A0ABQ1GMG5_9BACL</name>
<evidence type="ECO:0000256" key="5">
    <source>
        <dbReference type="ARBA" id="ARBA00022989"/>
    </source>
</evidence>
<evidence type="ECO:0000256" key="3">
    <source>
        <dbReference type="ARBA" id="ARBA00022679"/>
    </source>
</evidence>
<gene>
    <name evidence="12" type="ORF">GCM10010917_34580</name>
</gene>
<sequence length="228" mass="24669">MMIAALAWVEFVFGSLMFSYWLGRLARKDVRAVGDGNPGAFNLWAAAGWKLGAAGVVLDFLKGYFPLVWLIRVENISGYGLVLLAAAPILGHLFSPFLKFRGGKGIAVTFGVWSALTAFEVALVYAILLAALLVASILLKGSRRISDEANGFQVVLGMLLLSAYLLIESFPAPILVFWLVNLILLAFANRHKLAAFSRNVLFARDRKPGWPGSVEESGAVPADSESKP</sequence>
<evidence type="ECO:0000256" key="1">
    <source>
        <dbReference type="ARBA" id="ARBA00022475"/>
    </source>
</evidence>
<dbReference type="PANTHER" id="PTHR30309">
    <property type="entry name" value="INNER MEMBRANE PROTEIN YGIH"/>
    <property type="match status" value="1"/>
</dbReference>
<reference evidence="13" key="1">
    <citation type="journal article" date="2019" name="Int. J. Syst. Evol. Microbiol.">
        <title>The Global Catalogue of Microorganisms (GCM) 10K type strain sequencing project: providing services to taxonomists for standard genome sequencing and annotation.</title>
        <authorList>
            <consortium name="The Broad Institute Genomics Platform"/>
            <consortium name="The Broad Institute Genome Sequencing Center for Infectious Disease"/>
            <person name="Wu L."/>
            <person name="Ma J."/>
        </authorList>
    </citation>
    <scope>NUCLEOTIDE SEQUENCE [LARGE SCALE GENOMIC DNA]</scope>
    <source>
        <strain evidence="13">CGMCC 1.15044</strain>
    </source>
</reference>
<keyword evidence="6" id="KW-0443">Lipid metabolism</keyword>
<feature type="transmembrane region" description="Helical" evidence="11">
    <location>
        <begin position="76"/>
        <end position="98"/>
    </location>
</feature>
<comment type="caution">
    <text evidence="12">The sequence shown here is derived from an EMBL/GenBank/DDBJ whole genome shotgun (WGS) entry which is preliminary data.</text>
</comment>
<evidence type="ECO:0000256" key="11">
    <source>
        <dbReference type="SAM" id="Phobius"/>
    </source>
</evidence>
<keyword evidence="8" id="KW-0594">Phospholipid biosynthesis</keyword>
<dbReference type="RefSeq" id="WP_229752776.1">
    <property type="nucleotide sequence ID" value="NZ_BMHF01000014.1"/>
</dbReference>
<keyword evidence="7 11" id="KW-0472">Membrane</keyword>
<keyword evidence="4 11" id="KW-0812">Transmembrane</keyword>
<feature type="transmembrane region" description="Helical" evidence="11">
    <location>
        <begin position="5"/>
        <end position="23"/>
    </location>
</feature>
<dbReference type="Pfam" id="PF02660">
    <property type="entry name" value="G3P_acyltransf"/>
    <property type="match status" value="1"/>
</dbReference>
<protein>
    <submittedName>
        <fullName evidence="12">Membrane protein</fullName>
    </submittedName>
</protein>
<dbReference type="InterPro" id="IPR003811">
    <property type="entry name" value="G3P_acylTferase_PlsY"/>
</dbReference>
<evidence type="ECO:0000256" key="6">
    <source>
        <dbReference type="ARBA" id="ARBA00023098"/>
    </source>
</evidence>
<keyword evidence="5 11" id="KW-1133">Transmembrane helix</keyword>
<keyword evidence="3" id="KW-0808">Transferase</keyword>
<organism evidence="12 13">
    <name type="scientific">Paenibacillus physcomitrellae</name>
    <dbReference type="NCBI Taxonomy" id="1619311"/>
    <lineage>
        <taxon>Bacteria</taxon>
        <taxon>Bacillati</taxon>
        <taxon>Bacillota</taxon>
        <taxon>Bacilli</taxon>
        <taxon>Bacillales</taxon>
        <taxon>Paenibacillaceae</taxon>
        <taxon>Paenibacillus</taxon>
    </lineage>
</organism>
<evidence type="ECO:0000256" key="7">
    <source>
        <dbReference type="ARBA" id="ARBA00023136"/>
    </source>
</evidence>
<keyword evidence="2" id="KW-0444">Lipid biosynthesis</keyword>
<accession>A0ABQ1GMG5</accession>
<evidence type="ECO:0000256" key="2">
    <source>
        <dbReference type="ARBA" id="ARBA00022516"/>
    </source>
</evidence>
<evidence type="ECO:0000256" key="4">
    <source>
        <dbReference type="ARBA" id="ARBA00022692"/>
    </source>
</evidence>
<feature type="transmembrane region" description="Helical" evidence="11">
    <location>
        <begin position="173"/>
        <end position="189"/>
    </location>
</feature>
<feature type="region of interest" description="Disordered" evidence="10">
    <location>
        <begin position="207"/>
        <end position="228"/>
    </location>
</feature>